<sequence>MPPTRSLRQRAVTNENDENAPTTRLTRAKAAAASSHENQLNAAAAKRPLQSKKSSLNSANTGAQRKRAALGDVSNVNKSEGVETMDAKELKKGTTSRVGLTSKATTQTGGVQKITRSNTSRSALGVRDANKRGAEPKRPGSGFRCHGQCTVEASTESEVPFCK</sequence>
<evidence type="ECO:0000256" key="1">
    <source>
        <dbReference type="SAM" id="MobiDB-lite"/>
    </source>
</evidence>
<dbReference type="STRING" id="396776.A0A0J8RSA9"/>
<proteinExistence type="predicted"/>
<feature type="compositionally biased region" description="Polar residues" evidence="1">
    <location>
        <begin position="93"/>
        <end position="122"/>
    </location>
</feature>
<name>A0A0J8RSA9_COCIT</name>
<dbReference type="AlphaFoldDB" id="A0A0J8RSA9"/>
<evidence type="ECO:0000313" key="2">
    <source>
        <dbReference type="EMBL" id="KMU87632.1"/>
    </source>
</evidence>
<protein>
    <submittedName>
        <fullName evidence="2">G2/mitotic-specific cyclin B</fullName>
    </submittedName>
</protein>
<evidence type="ECO:0000313" key="3">
    <source>
        <dbReference type="Proteomes" id="UP000054563"/>
    </source>
</evidence>
<feature type="compositionally biased region" description="Low complexity" evidence="1">
    <location>
        <begin position="20"/>
        <end position="33"/>
    </location>
</feature>
<reference evidence="3" key="1">
    <citation type="journal article" date="2010" name="Genome Res.">
        <title>Population genomic sequencing of Coccidioides fungi reveals recent hybridization and transposon control.</title>
        <authorList>
            <person name="Neafsey D.E."/>
            <person name="Barker B.M."/>
            <person name="Sharpton T.J."/>
            <person name="Stajich J.E."/>
            <person name="Park D.J."/>
            <person name="Whiston E."/>
            <person name="Hung C.-Y."/>
            <person name="McMahan C."/>
            <person name="White J."/>
            <person name="Sykes S."/>
            <person name="Heiman D."/>
            <person name="Young S."/>
            <person name="Zeng Q."/>
            <person name="Abouelleil A."/>
            <person name="Aftuck L."/>
            <person name="Bessette D."/>
            <person name="Brown A."/>
            <person name="FitzGerald M."/>
            <person name="Lui A."/>
            <person name="Macdonald J.P."/>
            <person name="Priest M."/>
            <person name="Orbach M.J."/>
            <person name="Galgiani J.N."/>
            <person name="Kirkland T.N."/>
            <person name="Cole G.T."/>
            <person name="Birren B.W."/>
            <person name="Henn M.R."/>
            <person name="Taylor J.W."/>
            <person name="Rounsley S.D."/>
        </authorList>
    </citation>
    <scope>NUCLEOTIDE SEQUENCE [LARGE SCALE GENOMIC DNA]</scope>
    <source>
        <strain evidence="3">H538.4</strain>
    </source>
</reference>
<dbReference type="OrthoDB" id="5590282at2759"/>
<gene>
    <name evidence="2" type="ORF">CIHG_06025</name>
</gene>
<dbReference type="EMBL" id="DS016999">
    <property type="protein sequence ID" value="KMU87632.1"/>
    <property type="molecule type" value="Genomic_DNA"/>
</dbReference>
<dbReference type="VEuPathDB" id="FungiDB:CIHG_06025"/>
<feature type="region of interest" description="Disordered" evidence="1">
    <location>
        <begin position="1"/>
        <end position="146"/>
    </location>
</feature>
<dbReference type="eggNOG" id="KOG0653">
    <property type="taxonomic scope" value="Eukaryota"/>
</dbReference>
<accession>A0A0J8RSA9</accession>
<dbReference type="Proteomes" id="UP000054563">
    <property type="component" value="Unassembled WGS sequence"/>
</dbReference>
<feature type="compositionally biased region" description="Basic and acidic residues" evidence="1">
    <location>
        <begin position="128"/>
        <end position="138"/>
    </location>
</feature>
<feature type="compositionally biased region" description="Polar residues" evidence="1">
    <location>
        <begin position="51"/>
        <end position="63"/>
    </location>
</feature>
<organism evidence="2 3">
    <name type="scientific">Coccidioides immitis H538.4</name>
    <dbReference type="NCBI Taxonomy" id="396776"/>
    <lineage>
        <taxon>Eukaryota</taxon>
        <taxon>Fungi</taxon>
        <taxon>Dikarya</taxon>
        <taxon>Ascomycota</taxon>
        <taxon>Pezizomycotina</taxon>
        <taxon>Eurotiomycetes</taxon>
        <taxon>Eurotiomycetidae</taxon>
        <taxon>Onygenales</taxon>
        <taxon>Onygenaceae</taxon>
        <taxon>Coccidioides</taxon>
    </lineage>
</organism>